<evidence type="ECO:0000313" key="2">
    <source>
        <dbReference type="Proteomes" id="UP000003561"/>
    </source>
</evidence>
<accession>C0FT83</accession>
<gene>
    <name evidence="1" type="ORF">ROSEINA2194_01952</name>
</gene>
<sequence>MTMCELLKKIYDEVLVYEKDIVNRNKNVDKTVKEWLKPYQKILSDHDYNEFSEMIFSVVSMAEQTGFENGVRFAVKMLYSLLND</sequence>
<dbReference type="GeneID" id="75162300"/>
<reference evidence="1 2" key="1">
    <citation type="submission" date="2009-02" db="EMBL/GenBank/DDBJ databases">
        <authorList>
            <person name="Fulton L."/>
            <person name="Clifton S."/>
            <person name="Fulton B."/>
            <person name="Xu J."/>
            <person name="Minx P."/>
            <person name="Pepin K.H."/>
            <person name="Johnson M."/>
            <person name="Bhonagiri V."/>
            <person name="Nash W.E."/>
            <person name="Mardis E.R."/>
            <person name="Wilson R.K."/>
        </authorList>
    </citation>
    <scope>NUCLEOTIDE SEQUENCE [LARGE SCALE GENOMIC DNA]</scope>
    <source>
        <strain evidence="1 2">DSM 16841</strain>
    </source>
</reference>
<comment type="caution">
    <text evidence="1">The sequence shown here is derived from an EMBL/GenBank/DDBJ whole genome shotgun (WGS) entry which is preliminary data.</text>
</comment>
<protein>
    <submittedName>
        <fullName evidence="1">Uncharacterized protein</fullName>
    </submittedName>
</protein>
<evidence type="ECO:0000313" key="1">
    <source>
        <dbReference type="EMBL" id="EEG94042.1"/>
    </source>
</evidence>
<dbReference type="Proteomes" id="UP000003561">
    <property type="component" value="Unassembled WGS sequence"/>
</dbReference>
<proteinExistence type="predicted"/>
<dbReference type="EMBL" id="ACFY01000086">
    <property type="protein sequence ID" value="EEG94042.1"/>
    <property type="molecule type" value="Genomic_DNA"/>
</dbReference>
<organism evidence="1 2">
    <name type="scientific">Roseburia inulinivorans DSM 16841</name>
    <dbReference type="NCBI Taxonomy" id="622312"/>
    <lineage>
        <taxon>Bacteria</taxon>
        <taxon>Bacillati</taxon>
        <taxon>Bacillota</taxon>
        <taxon>Clostridia</taxon>
        <taxon>Lachnospirales</taxon>
        <taxon>Lachnospiraceae</taxon>
        <taxon>Roseburia</taxon>
    </lineage>
</organism>
<reference evidence="1 2" key="2">
    <citation type="submission" date="2009-03" db="EMBL/GenBank/DDBJ databases">
        <title>Draft genome sequence of Roseburia inulinivorans (DSM 16841).</title>
        <authorList>
            <person name="Sudarsanam P."/>
            <person name="Ley R."/>
            <person name="Guruge J."/>
            <person name="Turnbaugh P.J."/>
            <person name="Mahowald M."/>
            <person name="Liep D."/>
            <person name="Gordon J."/>
        </authorList>
    </citation>
    <scope>NUCLEOTIDE SEQUENCE [LARGE SCALE GENOMIC DNA]</scope>
    <source>
        <strain evidence="1 2">DSM 16841</strain>
    </source>
</reference>
<dbReference type="AlphaFoldDB" id="C0FT83"/>
<dbReference type="RefSeq" id="WP_007885717.1">
    <property type="nucleotide sequence ID" value="NZ_ACFY01000086.1"/>
</dbReference>
<name>C0FT83_9FIRM</name>